<dbReference type="PANTHER" id="PTHR33091:SF29">
    <property type="entry name" value="SUBTILISIN INHIBITOR 1"/>
    <property type="match status" value="1"/>
</dbReference>
<reference evidence="5 6" key="1">
    <citation type="submission" date="2024-02" db="EMBL/GenBank/DDBJ databases">
        <authorList>
            <person name="Vignale AGUSTIN F."/>
            <person name="Sosa J E."/>
            <person name="Modenutti C."/>
        </authorList>
    </citation>
    <scope>NUCLEOTIDE SEQUENCE [LARGE SCALE GENOMIC DNA]</scope>
</reference>
<dbReference type="PRINTS" id="PR00292">
    <property type="entry name" value="POTATOINHBTR"/>
</dbReference>
<dbReference type="AlphaFoldDB" id="A0ABC8UUR1"/>
<organism evidence="5 6">
    <name type="scientific">Ilex paraguariensis</name>
    <name type="common">yerba mate</name>
    <dbReference type="NCBI Taxonomy" id="185542"/>
    <lineage>
        <taxon>Eukaryota</taxon>
        <taxon>Viridiplantae</taxon>
        <taxon>Streptophyta</taxon>
        <taxon>Embryophyta</taxon>
        <taxon>Tracheophyta</taxon>
        <taxon>Spermatophyta</taxon>
        <taxon>Magnoliopsida</taxon>
        <taxon>eudicotyledons</taxon>
        <taxon>Gunneridae</taxon>
        <taxon>Pentapetalae</taxon>
        <taxon>asterids</taxon>
        <taxon>campanulids</taxon>
        <taxon>Aquifoliales</taxon>
        <taxon>Aquifoliaceae</taxon>
        <taxon>Ilex</taxon>
    </lineage>
</organism>
<dbReference type="InterPro" id="IPR000864">
    <property type="entry name" value="Prot_inh_pot1"/>
</dbReference>
<protein>
    <recommendedName>
        <fullName evidence="7">Subtilisin inhibitor 1</fullName>
    </recommendedName>
</protein>
<comment type="similarity">
    <text evidence="1">Belongs to the protease inhibitor I13 (potato type I serine protease inhibitor) family.</text>
</comment>
<dbReference type="GO" id="GO:0004867">
    <property type="term" value="F:serine-type endopeptidase inhibitor activity"/>
    <property type="evidence" value="ECO:0007669"/>
    <property type="project" value="UniProtKB-KW"/>
</dbReference>
<comment type="caution">
    <text evidence="5">The sequence shown here is derived from an EMBL/GenBank/DDBJ whole genome shotgun (WGS) entry which is preliminary data.</text>
</comment>
<evidence type="ECO:0000256" key="3">
    <source>
        <dbReference type="ARBA" id="ARBA00022900"/>
    </source>
</evidence>
<name>A0ABC8UUR1_9AQUA</name>
<keyword evidence="3" id="KW-0722">Serine protease inhibitor</keyword>
<proteinExistence type="inferred from homology"/>
<dbReference type="Proteomes" id="UP001642360">
    <property type="component" value="Unassembled WGS sequence"/>
</dbReference>
<dbReference type="Gene3D" id="3.30.10.10">
    <property type="entry name" value="Trypsin Inhibitor V, subunit A"/>
    <property type="match status" value="1"/>
</dbReference>
<feature type="chain" id="PRO_5044829793" description="Subtilisin inhibitor 1" evidence="4">
    <location>
        <begin position="21"/>
        <end position="113"/>
    </location>
</feature>
<dbReference type="EMBL" id="CAUOFW020009069">
    <property type="protein sequence ID" value="CAK9184769.1"/>
    <property type="molecule type" value="Genomic_DNA"/>
</dbReference>
<dbReference type="Pfam" id="PF00280">
    <property type="entry name" value="potato_inhibit"/>
    <property type="match status" value="1"/>
</dbReference>
<evidence type="ECO:0000256" key="1">
    <source>
        <dbReference type="ARBA" id="ARBA00008210"/>
    </source>
</evidence>
<keyword evidence="6" id="KW-1185">Reference proteome</keyword>
<evidence type="ECO:0008006" key="7">
    <source>
        <dbReference type="Google" id="ProtNLM"/>
    </source>
</evidence>
<sequence>MLNSYLALSIEAFFFWVGEGDDEVKVQQRECLMERFSGSSGHSTGLAGAPKTSWPELVGLTAEEAEKKVKEDFPRAEIQVVPPNHFVTMDYRTSRVRIHVDSSGKVERPPRTG</sequence>
<dbReference type="PANTHER" id="PTHR33091">
    <property type="entry name" value="PROTEIN, PUTATIVE, EXPRESSED-RELATED"/>
    <property type="match status" value="1"/>
</dbReference>
<evidence type="ECO:0000313" key="6">
    <source>
        <dbReference type="Proteomes" id="UP001642360"/>
    </source>
</evidence>
<feature type="signal peptide" evidence="4">
    <location>
        <begin position="1"/>
        <end position="20"/>
    </location>
</feature>
<dbReference type="SUPFAM" id="SSF54654">
    <property type="entry name" value="CI-2 family of serine protease inhibitors"/>
    <property type="match status" value="1"/>
</dbReference>
<evidence type="ECO:0000313" key="5">
    <source>
        <dbReference type="EMBL" id="CAK9184769.1"/>
    </source>
</evidence>
<gene>
    <name evidence="5" type="ORF">ILEXP_LOCUS55115</name>
</gene>
<keyword evidence="4" id="KW-0732">Signal</keyword>
<evidence type="ECO:0000256" key="4">
    <source>
        <dbReference type="SAM" id="SignalP"/>
    </source>
</evidence>
<accession>A0ABC8UUR1</accession>
<dbReference type="PROSITE" id="PS00285">
    <property type="entry name" value="POTATO_INHIBITOR"/>
    <property type="match status" value="1"/>
</dbReference>
<keyword evidence="2" id="KW-0646">Protease inhibitor</keyword>
<dbReference type="InterPro" id="IPR036354">
    <property type="entry name" value="Prot_inh_pot1_sf"/>
</dbReference>
<evidence type="ECO:0000256" key="2">
    <source>
        <dbReference type="ARBA" id="ARBA00022690"/>
    </source>
</evidence>